<protein>
    <submittedName>
        <fullName evidence="4">Diguanylate cyclase</fullName>
    </submittedName>
</protein>
<dbReference type="AlphaFoldDB" id="A0A8A4TM32"/>
<dbReference type="PANTHER" id="PTHR44757">
    <property type="entry name" value="DIGUANYLATE CYCLASE DGCP"/>
    <property type="match status" value="1"/>
</dbReference>
<dbReference type="PROSITE" id="PS50887">
    <property type="entry name" value="GGDEF"/>
    <property type="match status" value="1"/>
</dbReference>
<dbReference type="RefSeq" id="WP_237381152.1">
    <property type="nucleotide sequence ID" value="NZ_CP071793.1"/>
</dbReference>
<keyword evidence="5" id="KW-1185">Reference proteome</keyword>
<accession>A0A8A4TM32</accession>
<dbReference type="GO" id="GO:0003824">
    <property type="term" value="F:catalytic activity"/>
    <property type="evidence" value="ECO:0007669"/>
    <property type="project" value="UniProtKB-ARBA"/>
</dbReference>
<dbReference type="InterPro" id="IPR000014">
    <property type="entry name" value="PAS"/>
</dbReference>
<organism evidence="4 5">
    <name type="scientific">Sulfidibacter corallicola</name>
    <dbReference type="NCBI Taxonomy" id="2818388"/>
    <lineage>
        <taxon>Bacteria</taxon>
        <taxon>Pseudomonadati</taxon>
        <taxon>Acidobacteriota</taxon>
        <taxon>Holophagae</taxon>
        <taxon>Acanthopleuribacterales</taxon>
        <taxon>Acanthopleuribacteraceae</taxon>
        <taxon>Sulfidibacter</taxon>
    </lineage>
</organism>
<dbReference type="FunFam" id="3.30.70.270:FF:000001">
    <property type="entry name" value="Diguanylate cyclase domain protein"/>
    <property type="match status" value="1"/>
</dbReference>
<evidence type="ECO:0000259" key="2">
    <source>
        <dbReference type="PROSITE" id="PS50113"/>
    </source>
</evidence>
<dbReference type="Gene3D" id="3.30.70.270">
    <property type="match status" value="1"/>
</dbReference>
<dbReference type="SUPFAM" id="SSF55785">
    <property type="entry name" value="PYP-like sensor domain (PAS domain)"/>
    <property type="match status" value="1"/>
</dbReference>
<dbReference type="SMART" id="SM00091">
    <property type="entry name" value="PAS"/>
    <property type="match status" value="1"/>
</dbReference>
<dbReference type="Pfam" id="PF00990">
    <property type="entry name" value="GGDEF"/>
    <property type="match status" value="1"/>
</dbReference>
<feature type="domain" description="PAC" evidence="2">
    <location>
        <begin position="99"/>
        <end position="151"/>
    </location>
</feature>
<dbReference type="Gene3D" id="3.30.450.20">
    <property type="entry name" value="PAS domain"/>
    <property type="match status" value="1"/>
</dbReference>
<dbReference type="NCBIfam" id="TIGR00254">
    <property type="entry name" value="GGDEF"/>
    <property type="match status" value="1"/>
</dbReference>
<proteinExistence type="predicted"/>
<dbReference type="InterPro" id="IPR001610">
    <property type="entry name" value="PAC"/>
</dbReference>
<dbReference type="InterPro" id="IPR052155">
    <property type="entry name" value="Biofilm_reg_signaling"/>
</dbReference>
<dbReference type="EMBL" id="CP071793">
    <property type="protein sequence ID" value="QTD51016.1"/>
    <property type="molecule type" value="Genomic_DNA"/>
</dbReference>
<dbReference type="Pfam" id="PF00989">
    <property type="entry name" value="PAS"/>
    <property type="match status" value="1"/>
</dbReference>
<dbReference type="KEGG" id="scor:J3U87_00975"/>
<dbReference type="InterPro" id="IPR000160">
    <property type="entry name" value="GGDEF_dom"/>
</dbReference>
<evidence type="ECO:0000259" key="3">
    <source>
        <dbReference type="PROSITE" id="PS50887"/>
    </source>
</evidence>
<dbReference type="InterPro" id="IPR035965">
    <property type="entry name" value="PAS-like_dom_sf"/>
</dbReference>
<dbReference type="SUPFAM" id="SSF55073">
    <property type="entry name" value="Nucleotide cyclase"/>
    <property type="match status" value="1"/>
</dbReference>
<dbReference type="PANTHER" id="PTHR44757:SF2">
    <property type="entry name" value="BIOFILM ARCHITECTURE MAINTENANCE PROTEIN MBAA"/>
    <property type="match status" value="1"/>
</dbReference>
<dbReference type="CDD" id="cd00130">
    <property type="entry name" value="PAS"/>
    <property type="match status" value="1"/>
</dbReference>
<evidence type="ECO:0000313" key="5">
    <source>
        <dbReference type="Proteomes" id="UP000663929"/>
    </source>
</evidence>
<dbReference type="PROSITE" id="PS50113">
    <property type="entry name" value="PAC"/>
    <property type="match status" value="1"/>
</dbReference>
<feature type="domain" description="PAS" evidence="1">
    <location>
        <begin position="26"/>
        <end position="77"/>
    </location>
</feature>
<dbReference type="InterPro" id="IPR043128">
    <property type="entry name" value="Rev_trsase/Diguanyl_cyclase"/>
</dbReference>
<dbReference type="CDD" id="cd01949">
    <property type="entry name" value="GGDEF"/>
    <property type="match status" value="1"/>
</dbReference>
<dbReference type="InterPro" id="IPR013767">
    <property type="entry name" value="PAS_fold"/>
</dbReference>
<dbReference type="Proteomes" id="UP000663929">
    <property type="component" value="Chromosome"/>
</dbReference>
<dbReference type="NCBIfam" id="TIGR00229">
    <property type="entry name" value="sensory_box"/>
    <property type="match status" value="1"/>
</dbReference>
<dbReference type="PROSITE" id="PS50112">
    <property type="entry name" value="PAS"/>
    <property type="match status" value="1"/>
</dbReference>
<dbReference type="GO" id="GO:0006355">
    <property type="term" value="P:regulation of DNA-templated transcription"/>
    <property type="evidence" value="ECO:0007669"/>
    <property type="project" value="InterPro"/>
</dbReference>
<sequence length="325" mass="35772">MELQSLREENRRLKQELQATRHRVVDAPFLQTMIDAIPTPVFYKDIEGRYLGCNQAFEVFSGLSRERIVGQTVLDLLPRDMALPHVHIDAELLAAGGMRVMEAKVRFPNGSTHDMLVHQALFTNASGEVAGIIGVMVDITDRKCAEEQIRYIASHDALTGLPNRSLFMDHFSKALARGRRDQTLVLLLFVDLDGFKLVNDRYGHGAGDSLLREVGVRLSDSVRETDTVARLGGDEFTVLLTGVTEVAAGARVAEAILSRLNEPFRVEGGQAYIGCSIGIAVYGRDGTTADDLIRSADAAMYAVKRMGKDAYRFASQKGQLVSVNF</sequence>
<dbReference type="SMART" id="SM00086">
    <property type="entry name" value="PAC"/>
    <property type="match status" value="1"/>
</dbReference>
<reference evidence="4" key="1">
    <citation type="submission" date="2021-03" db="EMBL/GenBank/DDBJ databases">
        <title>Acanthopleuribacteraceae sp. M133.</title>
        <authorList>
            <person name="Wang G."/>
        </authorList>
    </citation>
    <scope>NUCLEOTIDE SEQUENCE</scope>
    <source>
        <strain evidence="4">M133</strain>
    </source>
</reference>
<dbReference type="InterPro" id="IPR029787">
    <property type="entry name" value="Nucleotide_cyclase"/>
</dbReference>
<dbReference type="InterPro" id="IPR000700">
    <property type="entry name" value="PAS-assoc_C"/>
</dbReference>
<name>A0A8A4TM32_SULCO</name>
<evidence type="ECO:0000313" key="4">
    <source>
        <dbReference type="EMBL" id="QTD51016.1"/>
    </source>
</evidence>
<gene>
    <name evidence="4" type="ORF">J3U87_00975</name>
</gene>
<feature type="domain" description="GGDEF" evidence="3">
    <location>
        <begin position="183"/>
        <end position="316"/>
    </location>
</feature>
<evidence type="ECO:0000259" key="1">
    <source>
        <dbReference type="PROSITE" id="PS50112"/>
    </source>
</evidence>
<dbReference type="SMART" id="SM00267">
    <property type="entry name" value="GGDEF"/>
    <property type="match status" value="1"/>
</dbReference>